<dbReference type="EMBL" id="ML978078">
    <property type="protein sequence ID" value="KAF2009510.1"/>
    <property type="molecule type" value="Genomic_DNA"/>
</dbReference>
<dbReference type="GeneID" id="54292010"/>
<organism evidence="1 2">
    <name type="scientific">Aaosphaeria arxii CBS 175.79</name>
    <dbReference type="NCBI Taxonomy" id="1450172"/>
    <lineage>
        <taxon>Eukaryota</taxon>
        <taxon>Fungi</taxon>
        <taxon>Dikarya</taxon>
        <taxon>Ascomycota</taxon>
        <taxon>Pezizomycotina</taxon>
        <taxon>Dothideomycetes</taxon>
        <taxon>Pleosporomycetidae</taxon>
        <taxon>Pleosporales</taxon>
        <taxon>Pleosporales incertae sedis</taxon>
        <taxon>Aaosphaeria</taxon>
    </lineage>
</organism>
<accession>A0A6A5X9C2</accession>
<sequence length="150" mass="17326">MHACAHPSIQQTGRFIHTRYMDIDPTDLPTGTISQFPCYFHFRLCSSASSIKFPPHYEVHFRFRFRFLLPTMMRLSDMRFLVLQHPQPPASSPFQQACLLSRFLSHPRARYPFLSKHTRPPTHTLVPPLAAQRRSIKDTISNVPPPTSLA</sequence>
<keyword evidence="2" id="KW-1185">Reference proteome</keyword>
<dbReference type="RefSeq" id="XP_033377849.1">
    <property type="nucleotide sequence ID" value="XM_033534613.1"/>
</dbReference>
<gene>
    <name evidence="1" type="ORF">BU24DRAFT_76258</name>
</gene>
<evidence type="ECO:0000313" key="2">
    <source>
        <dbReference type="Proteomes" id="UP000799778"/>
    </source>
</evidence>
<name>A0A6A5X9C2_9PLEO</name>
<reference evidence="1" key="1">
    <citation type="journal article" date="2020" name="Stud. Mycol.">
        <title>101 Dothideomycetes genomes: a test case for predicting lifestyles and emergence of pathogens.</title>
        <authorList>
            <person name="Haridas S."/>
            <person name="Albert R."/>
            <person name="Binder M."/>
            <person name="Bloem J."/>
            <person name="Labutti K."/>
            <person name="Salamov A."/>
            <person name="Andreopoulos B."/>
            <person name="Baker S."/>
            <person name="Barry K."/>
            <person name="Bills G."/>
            <person name="Bluhm B."/>
            <person name="Cannon C."/>
            <person name="Castanera R."/>
            <person name="Culley D."/>
            <person name="Daum C."/>
            <person name="Ezra D."/>
            <person name="Gonzalez J."/>
            <person name="Henrissat B."/>
            <person name="Kuo A."/>
            <person name="Liang C."/>
            <person name="Lipzen A."/>
            <person name="Lutzoni F."/>
            <person name="Magnuson J."/>
            <person name="Mondo S."/>
            <person name="Nolan M."/>
            <person name="Ohm R."/>
            <person name="Pangilinan J."/>
            <person name="Park H.-J."/>
            <person name="Ramirez L."/>
            <person name="Alfaro M."/>
            <person name="Sun H."/>
            <person name="Tritt A."/>
            <person name="Yoshinaga Y."/>
            <person name="Zwiers L.-H."/>
            <person name="Turgeon B."/>
            <person name="Goodwin S."/>
            <person name="Spatafora J."/>
            <person name="Crous P."/>
            <person name="Grigoriev I."/>
        </authorList>
    </citation>
    <scope>NUCLEOTIDE SEQUENCE</scope>
    <source>
        <strain evidence="1">CBS 175.79</strain>
    </source>
</reference>
<protein>
    <submittedName>
        <fullName evidence="1">Uncharacterized protein</fullName>
    </submittedName>
</protein>
<dbReference type="AlphaFoldDB" id="A0A6A5X9C2"/>
<dbReference type="Proteomes" id="UP000799778">
    <property type="component" value="Unassembled WGS sequence"/>
</dbReference>
<proteinExistence type="predicted"/>
<evidence type="ECO:0000313" key="1">
    <source>
        <dbReference type="EMBL" id="KAF2009510.1"/>
    </source>
</evidence>